<gene>
    <name evidence="9" type="ORF">GCM10008985_24270</name>
    <name evidence="10" type="ORF">MUK72_00970</name>
</gene>
<keyword evidence="11" id="KW-1185">Reference proteome</keyword>
<feature type="domain" description="ABC transmembrane type-1" evidence="8">
    <location>
        <begin position="99"/>
        <end position="360"/>
    </location>
</feature>
<dbReference type="InterPro" id="IPR045621">
    <property type="entry name" value="BPD_transp_1_N"/>
</dbReference>
<evidence type="ECO:0000313" key="11">
    <source>
        <dbReference type="Proteomes" id="UP000830542"/>
    </source>
</evidence>
<evidence type="ECO:0000256" key="3">
    <source>
        <dbReference type="ARBA" id="ARBA00022475"/>
    </source>
</evidence>
<dbReference type="Gene3D" id="1.10.3720.10">
    <property type="entry name" value="MetI-like"/>
    <property type="match status" value="1"/>
</dbReference>
<dbReference type="InterPro" id="IPR000515">
    <property type="entry name" value="MetI-like"/>
</dbReference>
<dbReference type="PROSITE" id="PS50928">
    <property type="entry name" value="ABC_TM1"/>
    <property type="match status" value="1"/>
</dbReference>
<evidence type="ECO:0000256" key="2">
    <source>
        <dbReference type="ARBA" id="ARBA00022448"/>
    </source>
</evidence>
<dbReference type="Pfam" id="PF00528">
    <property type="entry name" value="BPD_transp_1"/>
    <property type="match status" value="1"/>
</dbReference>
<feature type="transmembrane region" description="Helical" evidence="7">
    <location>
        <begin position="342"/>
        <end position="363"/>
    </location>
</feature>
<keyword evidence="4 7" id="KW-0812">Transmembrane</keyword>
<dbReference type="PANTHER" id="PTHR43163:SF6">
    <property type="entry name" value="DIPEPTIDE TRANSPORT SYSTEM PERMEASE PROTEIN DPPB-RELATED"/>
    <property type="match status" value="1"/>
</dbReference>
<accession>A0AAV3SI67</accession>
<dbReference type="InterPro" id="IPR035906">
    <property type="entry name" value="MetI-like_sf"/>
</dbReference>
<evidence type="ECO:0000256" key="1">
    <source>
        <dbReference type="ARBA" id="ARBA00004651"/>
    </source>
</evidence>
<evidence type="ECO:0000313" key="12">
    <source>
        <dbReference type="Proteomes" id="UP001500962"/>
    </source>
</evidence>
<keyword evidence="3" id="KW-1003">Cell membrane</keyword>
<dbReference type="Proteomes" id="UP001500962">
    <property type="component" value="Unassembled WGS sequence"/>
</dbReference>
<reference evidence="9" key="1">
    <citation type="journal article" date="2014" name="Int. J. Syst. Evol. Microbiol.">
        <title>Complete genome sequence of Corynebacterium casei LMG S-19264T (=DSM 44701T), isolated from a smear-ripened cheese.</title>
        <authorList>
            <consortium name="US DOE Joint Genome Institute (JGI-PGF)"/>
            <person name="Walter F."/>
            <person name="Albersmeier A."/>
            <person name="Kalinowski J."/>
            <person name="Ruckert C."/>
        </authorList>
    </citation>
    <scope>NUCLEOTIDE SEQUENCE</scope>
    <source>
        <strain evidence="9">JCM 12289</strain>
    </source>
</reference>
<dbReference type="Pfam" id="PF19300">
    <property type="entry name" value="BPD_transp_1_N"/>
    <property type="match status" value="1"/>
</dbReference>
<evidence type="ECO:0000256" key="6">
    <source>
        <dbReference type="ARBA" id="ARBA00023136"/>
    </source>
</evidence>
<evidence type="ECO:0000256" key="4">
    <source>
        <dbReference type="ARBA" id="ARBA00022692"/>
    </source>
</evidence>
<dbReference type="SUPFAM" id="SSF161098">
    <property type="entry name" value="MetI-like"/>
    <property type="match status" value="1"/>
</dbReference>
<feature type="transmembrane region" description="Helical" evidence="7">
    <location>
        <begin position="12"/>
        <end position="32"/>
    </location>
</feature>
<feature type="transmembrane region" description="Helical" evidence="7">
    <location>
        <begin position="138"/>
        <end position="166"/>
    </location>
</feature>
<dbReference type="CDD" id="cd06261">
    <property type="entry name" value="TM_PBP2"/>
    <property type="match status" value="1"/>
</dbReference>
<evidence type="ECO:0000256" key="5">
    <source>
        <dbReference type="ARBA" id="ARBA00022989"/>
    </source>
</evidence>
<proteinExistence type="inferred from homology"/>
<dbReference type="GeneID" id="71760376"/>
<comment type="subcellular location">
    <subcellularLocation>
        <location evidence="1 7">Cell membrane</location>
        <topology evidence="1 7">Multi-pass membrane protein</topology>
    </subcellularLocation>
</comment>
<organism evidence="9 12">
    <name type="scientific">Halococcus dombrowskii</name>
    <dbReference type="NCBI Taxonomy" id="179637"/>
    <lineage>
        <taxon>Archaea</taxon>
        <taxon>Methanobacteriati</taxon>
        <taxon>Methanobacteriota</taxon>
        <taxon>Stenosarchaea group</taxon>
        <taxon>Halobacteria</taxon>
        <taxon>Halobacteriales</taxon>
        <taxon>Halococcaceae</taxon>
        <taxon>Halococcus</taxon>
    </lineage>
</organism>
<reference evidence="10" key="2">
    <citation type="submission" date="2022-04" db="EMBL/GenBank/DDBJ databases">
        <title>Sequencing and genomic assembly of Halococcus dombrowskii.</title>
        <authorList>
            <person name="Lim S.W."/>
            <person name="MacLea K.S."/>
        </authorList>
    </citation>
    <scope>NUCLEOTIDE SEQUENCE</scope>
    <source>
        <strain evidence="10">H4</strain>
    </source>
</reference>
<name>A0AAV3SI67_HALDO</name>
<feature type="transmembrane region" description="Helical" evidence="7">
    <location>
        <begin position="291"/>
        <end position="310"/>
    </location>
</feature>
<feature type="transmembrane region" description="Helical" evidence="7">
    <location>
        <begin position="226"/>
        <end position="252"/>
    </location>
</feature>
<keyword evidence="5 7" id="KW-1133">Transmembrane helix</keyword>
<dbReference type="EMBL" id="CP095005">
    <property type="protein sequence ID" value="UOO95303.1"/>
    <property type="molecule type" value="Genomic_DNA"/>
</dbReference>
<comment type="similarity">
    <text evidence="7">Belongs to the binding-protein-dependent transport system permease family.</text>
</comment>
<dbReference type="RefSeq" id="WP_004051963.1">
    <property type="nucleotide sequence ID" value="NZ_BAAADN010000037.1"/>
</dbReference>
<dbReference type="GO" id="GO:0005886">
    <property type="term" value="C:plasma membrane"/>
    <property type="evidence" value="ECO:0007669"/>
    <property type="project" value="UniProtKB-SubCell"/>
</dbReference>
<dbReference type="Proteomes" id="UP000830542">
    <property type="component" value="Chromosome"/>
</dbReference>
<dbReference type="AlphaFoldDB" id="A0AAV3SI67"/>
<dbReference type="EMBL" id="BAAADN010000037">
    <property type="protein sequence ID" value="GAA0466442.1"/>
    <property type="molecule type" value="Genomic_DNA"/>
</dbReference>
<keyword evidence="2 7" id="KW-0813">Transport</keyword>
<evidence type="ECO:0000313" key="9">
    <source>
        <dbReference type="EMBL" id="GAA0466442.1"/>
    </source>
</evidence>
<dbReference type="GO" id="GO:0055085">
    <property type="term" value="P:transmembrane transport"/>
    <property type="evidence" value="ECO:0007669"/>
    <property type="project" value="InterPro"/>
</dbReference>
<evidence type="ECO:0000259" key="8">
    <source>
        <dbReference type="PROSITE" id="PS50928"/>
    </source>
</evidence>
<evidence type="ECO:0000256" key="7">
    <source>
        <dbReference type="RuleBase" id="RU363032"/>
    </source>
</evidence>
<feature type="transmembrane region" description="Helical" evidence="7">
    <location>
        <begin position="105"/>
        <end position="126"/>
    </location>
</feature>
<dbReference type="KEGG" id="hdo:MUK72_00970"/>
<keyword evidence="6 7" id="KW-0472">Membrane</keyword>
<dbReference type="PANTHER" id="PTHR43163">
    <property type="entry name" value="DIPEPTIDE TRANSPORT SYSTEM PERMEASE PROTEIN DPPB-RELATED"/>
    <property type="match status" value="1"/>
</dbReference>
<sequence>MVSKRFIAKRLLLLVPVLFGVATVVFAILHLAPGDPARVILGQRAPTQQVVQLRRELGLNDPIWVQYGRFLADTAQLDFGQSYQIAKGSPVWDVLADRLPVTIELAIYGQITAILLGIPLGVLSAVKQDSLTDHVTRIGALTGISVPIFWSGPLVLLVFATFLGWLPTSGRIGSTFFLEDHWVLFGTQLPLTGMVSIDTFILDTGAFVQSILYGEGLGAFASLTEYYASFISAVQHLLLPVLTLGIYSMALLSRMMRSSMLEVIRQDYIRTARAKGQGERITILKHGLRNALIPVITVIGIQFGTLLGGAVLTETVFGIGGIGQLLVAAIGATDYPLVQGTVLVFALLFTLVNLGVDVTYSYLDPRIQQ</sequence>
<protein>
    <submittedName>
        <fullName evidence="9">ABC transporter permease</fullName>
    </submittedName>
</protein>
<reference evidence="9" key="3">
    <citation type="submission" date="2023-12" db="EMBL/GenBank/DDBJ databases">
        <authorList>
            <person name="Sun Q."/>
            <person name="Inoue M."/>
        </authorList>
    </citation>
    <scope>NUCLEOTIDE SEQUENCE</scope>
    <source>
        <strain evidence="9">JCM 12289</strain>
    </source>
</reference>
<evidence type="ECO:0000313" key="10">
    <source>
        <dbReference type="EMBL" id="UOO95303.1"/>
    </source>
</evidence>